<evidence type="ECO:0000313" key="3">
    <source>
        <dbReference type="Proteomes" id="UP001328107"/>
    </source>
</evidence>
<dbReference type="EMBL" id="BTRK01000006">
    <property type="protein sequence ID" value="GMR61916.1"/>
    <property type="molecule type" value="Genomic_DNA"/>
</dbReference>
<feature type="compositionally biased region" description="Basic and acidic residues" evidence="1">
    <location>
        <begin position="53"/>
        <end position="63"/>
    </location>
</feature>
<name>A0AAN5DF87_9BILA</name>
<organism evidence="2 3">
    <name type="scientific">Pristionchus mayeri</name>
    <dbReference type="NCBI Taxonomy" id="1317129"/>
    <lineage>
        <taxon>Eukaryota</taxon>
        <taxon>Metazoa</taxon>
        <taxon>Ecdysozoa</taxon>
        <taxon>Nematoda</taxon>
        <taxon>Chromadorea</taxon>
        <taxon>Rhabditida</taxon>
        <taxon>Rhabditina</taxon>
        <taxon>Diplogasteromorpha</taxon>
        <taxon>Diplogasteroidea</taxon>
        <taxon>Neodiplogasteridae</taxon>
        <taxon>Pristionchus</taxon>
    </lineage>
</organism>
<feature type="compositionally biased region" description="Polar residues" evidence="1">
    <location>
        <begin position="65"/>
        <end position="75"/>
    </location>
</feature>
<reference evidence="3" key="1">
    <citation type="submission" date="2022-10" db="EMBL/GenBank/DDBJ databases">
        <title>Genome assembly of Pristionchus species.</title>
        <authorList>
            <person name="Yoshida K."/>
            <person name="Sommer R.J."/>
        </authorList>
    </citation>
    <scope>NUCLEOTIDE SEQUENCE [LARGE SCALE GENOMIC DNA]</scope>
    <source>
        <strain evidence="3">RS5460</strain>
    </source>
</reference>
<protein>
    <submittedName>
        <fullName evidence="2">Uncharacterized protein</fullName>
    </submittedName>
</protein>
<dbReference type="Proteomes" id="UP001328107">
    <property type="component" value="Unassembled WGS sequence"/>
</dbReference>
<feature type="non-terminal residue" evidence="2">
    <location>
        <position position="75"/>
    </location>
</feature>
<feature type="non-terminal residue" evidence="2">
    <location>
        <position position="1"/>
    </location>
</feature>
<gene>
    <name evidence="2" type="ORF">PMAYCL1PPCAC_32111</name>
</gene>
<dbReference type="AlphaFoldDB" id="A0AAN5DF87"/>
<proteinExistence type="predicted"/>
<evidence type="ECO:0000256" key="1">
    <source>
        <dbReference type="SAM" id="MobiDB-lite"/>
    </source>
</evidence>
<accession>A0AAN5DF87</accession>
<evidence type="ECO:0000313" key="2">
    <source>
        <dbReference type="EMBL" id="GMR61916.1"/>
    </source>
</evidence>
<comment type="caution">
    <text evidence="2">The sequence shown here is derived from an EMBL/GenBank/DDBJ whole genome shotgun (WGS) entry which is preliminary data.</text>
</comment>
<keyword evidence="3" id="KW-1185">Reference proteome</keyword>
<sequence length="75" mass="8566">PPRLCVLSACEHTSKMHQAALEMGQQLFCPFCRTRRSPKQLCEVRNSKREQLGNDGEISRDEWNATMTTSEKAIN</sequence>
<feature type="region of interest" description="Disordered" evidence="1">
    <location>
        <begin position="53"/>
        <end position="75"/>
    </location>
</feature>